<dbReference type="Pfam" id="PF08241">
    <property type="entry name" value="Methyltransf_11"/>
    <property type="match status" value="1"/>
</dbReference>
<evidence type="ECO:0000313" key="3">
    <source>
        <dbReference type="EMBL" id="WWM70550.1"/>
    </source>
</evidence>
<feature type="domain" description="Methyltransferase type 11" evidence="2">
    <location>
        <begin position="56"/>
        <end position="108"/>
    </location>
</feature>
<organism evidence="3 4">
    <name type="scientific">Sphingomonas kaistensis</name>
    <dbReference type="NCBI Taxonomy" id="298708"/>
    <lineage>
        <taxon>Bacteria</taxon>
        <taxon>Pseudomonadati</taxon>
        <taxon>Pseudomonadota</taxon>
        <taxon>Alphaproteobacteria</taxon>
        <taxon>Sphingomonadales</taxon>
        <taxon>Sphingomonadaceae</taxon>
        <taxon>Sphingomonas</taxon>
    </lineage>
</organism>
<gene>
    <name evidence="3" type="ORF">V6R86_07650</name>
</gene>
<feature type="coiled-coil region" evidence="1">
    <location>
        <begin position="333"/>
        <end position="374"/>
    </location>
</feature>
<dbReference type="InterPro" id="IPR013216">
    <property type="entry name" value="Methyltransf_11"/>
</dbReference>
<dbReference type="Gene3D" id="1.20.5.170">
    <property type="match status" value="1"/>
</dbReference>
<dbReference type="RefSeq" id="WP_338503394.1">
    <property type="nucleotide sequence ID" value="NZ_CP145607.1"/>
</dbReference>
<evidence type="ECO:0000259" key="2">
    <source>
        <dbReference type="Pfam" id="PF08241"/>
    </source>
</evidence>
<dbReference type="InterPro" id="IPR029063">
    <property type="entry name" value="SAM-dependent_MTases_sf"/>
</dbReference>
<name>A0ABZ2G0W6_9SPHN</name>
<sequence>MHDTAFQIGALAMDIYVDLAKASVLEIGSQAFNGSLRSRALPGTHYVGIDMEEGDGVDLVVQPAHPFPVEDGSFDFVFATSVFEHDPSFWVTFLEMCRATKDGGFIYINVPSNGVVHGYPEDNWRFYPGAGKALARWANSQGHHVTLIESFVAERQNDIWNDFVAVFRKGRITKLQPATFLHEHVPSFNVITWRAETIMRPRDETEDRILLVQASEKVAEAEGRVSELRSTVEDKTREIDELGATIQGLREQETASTTRIADLEQKLAEFDAVRAALASRDSELLQRQEEIQQTRDELIRAKRAFSDSETDAERLRSRLARVDDELSATLKLMDQTEARLKGQNEQLEGLRESYDQLRNEMLTYQAEAASYRSRWDHEVPALNDRLHRAESRAEVAEGAMDERFRELGILTGLLREHEARLAELQEYVEWNDQVRTLLAHQPAWWSLMPASWRAERINRDLRAANLFDHRAYYDKYPDVEAAGLDALEHYCRHGINEGRTRTF</sequence>
<dbReference type="GO" id="GO:0008168">
    <property type="term" value="F:methyltransferase activity"/>
    <property type="evidence" value="ECO:0007669"/>
    <property type="project" value="UniProtKB-KW"/>
</dbReference>
<keyword evidence="4" id="KW-1185">Reference proteome</keyword>
<reference evidence="3 4" key="1">
    <citation type="submission" date="2024-02" db="EMBL/GenBank/DDBJ databases">
        <title>Full genome sequence of Sphingomonas kaistensis.</title>
        <authorList>
            <person name="Poletto B.L."/>
            <person name="Silva G."/>
            <person name="Galante D."/>
            <person name="Campos K.R."/>
            <person name="Santos M.B.N."/>
            <person name="Sacchi C.T."/>
        </authorList>
    </citation>
    <scope>NUCLEOTIDE SEQUENCE [LARGE SCALE GENOMIC DNA]</scope>
    <source>
        <strain evidence="3 4">MA4R</strain>
    </source>
</reference>
<evidence type="ECO:0000256" key="1">
    <source>
        <dbReference type="SAM" id="Coils"/>
    </source>
</evidence>
<dbReference type="EMBL" id="CP145607">
    <property type="protein sequence ID" value="WWM70550.1"/>
    <property type="molecule type" value="Genomic_DNA"/>
</dbReference>
<dbReference type="SUPFAM" id="SSF53335">
    <property type="entry name" value="S-adenosyl-L-methionine-dependent methyltransferases"/>
    <property type="match status" value="1"/>
</dbReference>
<dbReference type="SUPFAM" id="SSF57997">
    <property type="entry name" value="Tropomyosin"/>
    <property type="match status" value="1"/>
</dbReference>
<dbReference type="GO" id="GO:0032259">
    <property type="term" value="P:methylation"/>
    <property type="evidence" value="ECO:0007669"/>
    <property type="project" value="UniProtKB-KW"/>
</dbReference>
<keyword evidence="3" id="KW-0489">Methyltransferase</keyword>
<proteinExistence type="predicted"/>
<dbReference type="CDD" id="cd02440">
    <property type="entry name" value="AdoMet_MTases"/>
    <property type="match status" value="1"/>
</dbReference>
<dbReference type="Proteomes" id="UP001382935">
    <property type="component" value="Chromosome"/>
</dbReference>
<protein>
    <submittedName>
        <fullName evidence="3">Methyltransferase domain-containing protein</fullName>
    </submittedName>
</protein>
<keyword evidence="1" id="KW-0175">Coiled coil</keyword>
<feature type="coiled-coil region" evidence="1">
    <location>
        <begin position="211"/>
        <end position="304"/>
    </location>
</feature>
<keyword evidence="3" id="KW-0808">Transferase</keyword>
<accession>A0ABZ2G0W6</accession>
<dbReference type="Gene3D" id="3.40.50.150">
    <property type="entry name" value="Vaccinia Virus protein VP39"/>
    <property type="match status" value="1"/>
</dbReference>
<evidence type="ECO:0000313" key="4">
    <source>
        <dbReference type="Proteomes" id="UP001382935"/>
    </source>
</evidence>